<evidence type="ECO:0000313" key="8">
    <source>
        <dbReference type="EMBL" id="CAI8016962.1"/>
    </source>
</evidence>
<dbReference type="Pfam" id="PF00530">
    <property type="entry name" value="SRCR"/>
    <property type="match status" value="2"/>
</dbReference>
<accession>A0AA35WKB6</accession>
<protein>
    <submittedName>
        <fullName evidence="8">Neurotrypsin</fullName>
    </submittedName>
</protein>
<dbReference type="PROSITE" id="PS50287">
    <property type="entry name" value="SRCR_2"/>
    <property type="match status" value="2"/>
</dbReference>
<dbReference type="SUPFAM" id="SSF56487">
    <property type="entry name" value="SRCR-like"/>
    <property type="match status" value="2"/>
</dbReference>
<feature type="domain" description="SRCR" evidence="7">
    <location>
        <begin position="69"/>
        <end position="178"/>
    </location>
</feature>
<dbReference type="PROSITE" id="PS00420">
    <property type="entry name" value="SRCR_1"/>
    <property type="match status" value="1"/>
</dbReference>
<dbReference type="PANTHER" id="PTHR19331:SF465">
    <property type="entry name" value="EGG PEPTIDE SPERACT RECEPTOR"/>
    <property type="match status" value="1"/>
</dbReference>
<evidence type="ECO:0000256" key="2">
    <source>
        <dbReference type="ARBA" id="ARBA00022737"/>
    </source>
</evidence>
<gene>
    <name evidence="8" type="ORF">GBAR_LOCUS10356</name>
</gene>
<dbReference type="EMBL" id="CASHTH010001579">
    <property type="protein sequence ID" value="CAI8016962.1"/>
    <property type="molecule type" value="Genomic_DNA"/>
</dbReference>
<keyword evidence="9" id="KW-1185">Reference proteome</keyword>
<feature type="disulfide bond" evidence="6">
    <location>
        <begin position="149"/>
        <end position="159"/>
    </location>
</feature>
<keyword evidence="3 6" id="KW-1015">Disulfide bond</keyword>
<comment type="caution">
    <text evidence="6">Lacks conserved residue(s) required for the propagation of feature annotation.</text>
</comment>
<sequence length="180" mass="19792">MSSVLTRCRNNPYPGASGPVWMHYLQCNGSEASIAQCPFDGWGSSCGHYEDVGVMCLPADHGDAPYYPIRLNNGTATSNTTGGQLRHGRVEVYINDTWGTICNYGWGIEDADLACRQLGFFGALFSSSQSGYPVDTNDSVPIYWSQVLCHGDELSLSECHRSTQYYCYHYHDATVFCAGV</sequence>
<feature type="non-terminal residue" evidence="8">
    <location>
        <position position="180"/>
    </location>
</feature>
<dbReference type="PANTHER" id="PTHR19331">
    <property type="entry name" value="SCAVENGER RECEPTOR DOMAIN-CONTAINING"/>
    <property type="match status" value="1"/>
</dbReference>
<keyword evidence="2" id="KW-0677">Repeat</keyword>
<comment type="caution">
    <text evidence="8">The sequence shown here is derived from an EMBL/GenBank/DDBJ whole genome shotgun (WGS) entry which is preliminary data.</text>
</comment>
<dbReference type="InterPro" id="IPR001190">
    <property type="entry name" value="SRCR"/>
</dbReference>
<dbReference type="InterPro" id="IPR036772">
    <property type="entry name" value="SRCR-like_dom_sf"/>
</dbReference>
<dbReference type="Proteomes" id="UP001174909">
    <property type="component" value="Unassembled WGS sequence"/>
</dbReference>
<dbReference type="Gene3D" id="3.10.250.10">
    <property type="entry name" value="SRCR-like domain"/>
    <property type="match status" value="2"/>
</dbReference>
<evidence type="ECO:0000256" key="1">
    <source>
        <dbReference type="ARBA" id="ARBA00022729"/>
    </source>
</evidence>
<evidence type="ECO:0000259" key="7">
    <source>
        <dbReference type="PROSITE" id="PS50287"/>
    </source>
</evidence>
<dbReference type="PRINTS" id="PR00258">
    <property type="entry name" value="SPERACTRCPTR"/>
</dbReference>
<organism evidence="8 9">
    <name type="scientific">Geodia barretti</name>
    <name type="common">Barrett's horny sponge</name>
    <dbReference type="NCBI Taxonomy" id="519541"/>
    <lineage>
        <taxon>Eukaryota</taxon>
        <taxon>Metazoa</taxon>
        <taxon>Porifera</taxon>
        <taxon>Demospongiae</taxon>
        <taxon>Heteroscleromorpha</taxon>
        <taxon>Tetractinellida</taxon>
        <taxon>Astrophorina</taxon>
        <taxon>Geodiidae</taxon>
        <taxon>Geodia</taxon>
    </lineage>
</organism>
<dbReference type="GO" id="GO:0016020">
    <property type="term" value="C:membrane"/>
    <property type="evidence" value="ECO:0007669"/>
    <property type="project" value="InterPro"/>
</dbReference>
<proteinExistence type="predicted"/>
<dbReference type="FunFam" id="3.10.250.10:FF:000007">
    <property type="entry name" value="Soluble scavenger receptor cysteine-rich domain-containing protein SSC5D"/>
    <property type="match status" value="1"/>
</dbReference>
<dbReference type="SMART" id="SM00202">
    <property type="entry name" value="SR"/>
    <property type="match status" value="1"/>
</dbReference>
<name>A0AA35WKB6_GEOBA</name>
<dbReference type="AlphaFoldDB" id="A0AA35WKB6"/>
<keyword evidence="1" id="KW-0732">Signal</keyword>
<evidence type="ECO:0000313" key="9">
    <source>
        <dbReference type="Proteomes" id="UP001174909"/>
    </source>
</evidence>
<feature type="domain" description="SRCR" evidence="7">
    <location>
        <begin position="1"/>
        <end position="57"/>
    </location>
</feature>
<keyword evidence="4" id="KW-0675">Receptor</keyword>
<evidence type="ECO:0000256" key="6">
    <source>
        <dbReference type="PROSITE-ProRule" id="PRU00196"/>
    </source>
</evidence>
<keyword evidence="5" id="KW-0325">Glycoprotein</keyword>
<reference evidence="8" key="1">
    <citation type="submission" date="2023-03" db="EMBL/GenBank/DDBJ databases">
        <authorList>
            <person name="Steffen K."/>
            <person name="Cardenas P."/>
        </authorList>
    </citation>
    <scope>NUCLEOTIDE SEQUENCE</scope>
</reference>
<evidence type="ECO:0000256" key="5">
    <source>
        <dbReference type="ARBA" id="ARBA00023180"/>
    </source>
</evidence>
<evidence type="ECO:0000256" key="3">
    <source>
        <dbReference type="ARBA" id="ARBA00023157"/>
    </source>
</evidence>
<evidence type="ECO:0000256" key="4">
    <source>
        <dbReference type="ARBA" id="ARBA00023170"/>
    </source>
</evidence>
<feature type="disulfide bond" evidence="6">
    <location>
        <begin position="27"/>
        <end position="37"/>
    </location>
</feature>